<feature type="compositionally biased region" description="Polar residues" evidence="1">
    <location>
        <begin position="65"/>
        <end position="89"/>
    </location>
</feature>
<evidence type="ECO:0000313" key="3">
    <source>
        <dbReference type="Proteomes" id="UP001396334"/>
    </source>
</evidence>
<evidence type="ECO:0000313" key="2">
    <source>
        <dbReference type="EMBL" id="KAK9007122.1"/>
    </source>
</evidence>
<protein>
    <submittedName>
        <fullName evidence="2">Uncharacterized protein</fullName>
    </submittedName>
</protein>
<gene>
    <name evidence="2" type="ORF">V6N11_050955</name>
</gene>
<dbReference type="EMBL" id="JBBPBN010000027">
    <property type="protein sequence ID" value="KAK9007122.1"/>
    <property type="molecule type" value="Genomic_DNA"/>
</dbReference>
<organism evidence="2 3">
    <name type="scientific">Hibiscus sabdariffa</name>
    <name type="common">roselle</name>
    <dbReference type="NCBI Taxonomy" id="183260"/>
    <lineage>
        <taxon>Eukaryota</taxon>
        <taxon>Viridiplantae</taxon>
        <taxon>Streptophyta</taxon>
        <taxon>Embryophyta</taxon>
        <taxon>Tracheophyta</taxon>
        <taxon>Spermatophyta</taxon>
        <taxon>Magnoliopsida</taxon>
        <taxon>eudicotyledons</taxon>
        <taxon>Gunneridae</taxon>
        <taxon>Pentapetalae</taxon>
        <taxon>rosids</taxon>
        <taxon>malvids</taxon>
        <taxon>Malvales</taxon>
        <taxon>Malvaceae</taxon>
        <taxon>Malvoideae</taxon>
        <taxon>Hibiscus</taxon>
    </lineage>
</organism>
<evidence type="ECO:0000256" key="1">
    <source>
        <dbReference type="SAM" id="MobiDB-lite"/>
    </source>
</evidence>
<comment type="caution">
    <text evidence="2">The sequence shown here is derived from an EMBL/GenBank/DDBJ whole genome shotgun (WGS) entry which is preliminary data.</text>
</comment>
<proteinExistence type="predicted"/>
<feature type="region of interest" description="Disordered" evidence="1">
    <location>
        <begin position="55"/>
        <end position="89"/>
    </location>
</feature>
<sequence>MAAIFEQKLEIQLQGRFNNIPAALPIFALYGRKVLMELYRREDVRVTSIGRMDKAPLNQKMTRHTPISLSAQQINPRKGPSNATTYPNY</sequence>
<accession>A0ABR2R2E7</accession>
<dbReference type="Proteomes" id="UP001396334">
    <property type="component" value="Unassembled WGS sequence"/>
</dbReference>
<keyword evidence="3" id="KW-1185">Reference proteome</keyword>
<name>A0ABR2R2E7_9ROSI</name>
<reference evidence="2 3" key="1">
    <citation type="journal article" date="2024" name="G3 (Bethesda)">
        <title>Genome assembly of Hibiscus sabdariffa L. provides insights into metabolisms of medicinal natural products.</title>
        <authorList>
            <person name="Kim T."/>
        </authorList>
    </citation>
    <scope>NUCLEOTIDE SEQUENCE [LARGE SCALE GENOMIC DNA]</scope>
    <source>
        <strain evidence="2">TK-2024</strain>
        <tissue evidence="2">Old leaves</tissue>
    </source>
</reference>